<evidence type="ECO:0000259" key="1">
    <source>
        <dbReference type="Pfam" id="PF18701"/>
    </source>
</evidence>
<sequence length="168" mass="19795">MEDTQNDAPQFLTTGRSLAERFWELWKDSYLTSLREQHTRNLNQGRSSPKKPRVGQVVLLQDPFLPRNTWKLGRITRHGSTAKEEIRQVELKMGNGRTTRRPVNTLIPLELEEAEEEKEDGDFIDYPRQEGEERVVMGQRAVEERREPAVEQMRPKRKEKLSLLCRRI</sequence>
<keyword evidence="3" id="KW-1185">Reference proteome</keyword>
<proteinExistence type="predicted"/>
<dbReference type="Proteomes" id="UP000270094">
    <property type="component" value="Unassembled WGS sequence"/>
</dbReference>
<organism evidence="2 3">
    <name type="scientific">Strongylus vulgaris</name>
    <name type="common">Blood worm</name>
    <dbReference type="NCBI Taxonomy" id="40348"/>
    <lineage>
        <taxon>Eukaryota</taxon>
        <taxon>Metazoa</taxon>
        <taxon>Ecdysozoa</taxon>
        <taxon>Nematoda</taxon>
        <taxon>Chromadorea</taxon>
        <taxon>Rhabditida</taxon>
        <taxon>Rhabditina</taxon>
        <taxon>Rhabditomorpha</taxon>
        <taxon>Strongyloidea</taxon>
        <taxon>Strongylidae</taxon>
        <taxon>Strongylus</taxon>
    </lineage>
</organism>
<accession>A0A3P7KTW0</accession>
<evidence type="ECO:0000313" key="2">
    <source>
        <dbReference type="EMBL" id="VDM73875.1"/>
    </source>
</evidence>
<dbReference type="InterPro" id="IPR040676">
    <property type="entry name" value="DUF5641"/>
</dbReference>
<dbReference type="PANTHER" id="PTHR47331">
    <property type="entry name" value="PHD-TYPE DOMAIN-CONTAINING PROTEIN"/>
    <property type="match status" value="1"/>
</dbReference>
<dbReference type="Pfam" id="PF18701">
    <property type="entry name" value="DUF5641"/>
    <property type="match status" value="1"/>
</dbReference>
<feature type="domain" description="DUF5641" evidence="1">
    <location>
        <begin position="17"/>
        <end position="109"/>
    </location>
</feature>
<dbReference type="EMBL" id="UYYB01032860">
    <property type="protein sequence ID" value="VDM73875.1"/>
    <property type="molecule type" value="Genomic_DNA"/>
</dbReference>
<evidence type="ECO:0000313" key="3">
    <source>
        <dbReference type="Proteomes" id="UP000270094"/>
    </source>
</evidence>
<reference evidence="2 3" key="1">
    <citation type="submission" date="2018-11" db="EMBL/GenBank/DDBJ databases">
        <authorList>
            <consortium name="Pathogen Informatics"/>
        </authorList>
    </citation>
    <scope>NUCLEOTIDE SEQUENCE [LARGE SCALE GENOMIC DNA]</scope>
</reference>
<dbReference type="PANTHER" id="PTHR47331:SF2">
    <property type="match status" value="1"/>
</dbReference>
<dbReference type="OrthoDB" id="5868911at2759"/>
<gene>
    <name evidence="2" type="ORF">SVUK_LOCUS8873</name>
</gene>
<dbReference type="AlphaFoldDB" id="A0A3P7KTW0"/>
<protein>
    <recommendedName>
        <fullName evidence="1">DUF5641 domain-containing protein</fullName>
    </recommendedName>
</protein>
<name>A0A3P7KTW0_STRVU</name>